<organism evidence="3 4">
    <name type="scientific">Sporolituus thermophilus DSM 23256</name>
    <dbReference type="NCBI Taxonomy" id="1123285"/>
    <lineage>
        <taxon>Bacteria</taxon>
        <taxon>Bacillati</taxon>
        <taxon>Bacillota</taxon>
        <taxon>Negativicutes</taxon>
        <taxon>Selenomonadales</taxon>
        <taxon>Sporomusaceae</taxon>
        <taxon>Sporolituus</taxon>
    </lineage>
</organism>
<dbReference type="Gene3D" id="3.30.2310.20">
    <property type="entry name" value="RelE-like"/>
    <property type="match status" value="1"/>
</dbReference>
<evidence type="ECO:0000256" key="1">
    <source>
        <dbReference type="ARBA" id="ARBA00006226"/>
    </source>
</evidence>
<reference evidence="4" key="1">
    <citation type="submission" date="2016-10" db="EMBL/GenBank/DDBJ databases">
        <authorList>
            <person name="Varghese N."/>
            <person name="Submissions S."/>
        </authorList>
    </citation>
    <scope>NUCLEOTIDE SEQUENCE [LARGE SCALE GENOMIC DNA]</scope>
    <source>
        <strain evidence="4">DSM 23256</strain>
    </source>
</reference>
<gene>
    <name evidence="3" type="ORF">SAMN05660235_01099</name>
</gene>
<dbReference type="Proteomes" id="UP000243333">
    <property type="component" value="Unassembled WGS sequence"/>
</dbReference>
<dbReference type="PANTHER" id="PTHR35601">
    <property type="entry name" value="TOXIN RELE"/>
    <property type="match status" value="1"/>
</dbReference>
<evidence type="ECO:0000256" key="2">
    <source>
        <dbReference type="ARBA" id="ARBA00022649"/>
    </source>
</evidence>
<dbReference type="STRING" id="1123285.SAMN05660235_01099"/>
<protein>
    <submittedName>
        <fullName evidence="3">mRNA interferase RelE/StbE</fullName>
    </submittedName>
</protein>
<comment type="similarity">
    <text evidence="1">Belongs to the RelE toxin family.</text>
</comment>
<dbReference type="Pfam" id="PF05016">
    <property type="entry name" value="ParE_toxin"/>
    <property type="match status" value="1"/>
</dbReference>
<dbReference type="InterPro" id="IPR035093">
    <property type="entry name" value="RelE/ParE_toxin_dom_sf"/>
</dbReference>
<evidence type="ECO:0000313" key="3">
    <source>
        <dbReference type="EMBL" id="SDF29491.1"/>
    </source>
</evidence>
<keyword evidence="4" id="KW-1185">Reference proteome</keyword>
<proteinExistence type="inferred from homology"/>
<dbReference type="InterPro" id="IPR007712">
    <property type="entry name" value="RelE/ParE_toxin"/>
</dbReference>
<keyword evidence="2" id="KW-1277">Toxin-antitoxin system</keyword>
<dbReference type="SUPFAM" id="SSF143011">
    <property type="entry name" value="RelE-like"/>
    <property type="match status" value="1"/>
</dbReference>
<dbReference type="EMBL" id="FNBU01000006">
    <property type="protein sequence ID" value="SDF29491.1"/>
    <property type="molecule type" value="Genomic_DNA"/>
</dbReference>
<dbReference type="AlphaFoldDB" id="A0A1G7JXC4"/>
<dbReference type="RefSeq" id="WP_171904599.1">
    <property type="nucleotide sequence ID" value="NZ_FNBU01000006.1"/>
</dbReference>
<name>A0A1G7JXC4_9FIRM</name>
<evidence type="ECO:0000313" key="4">
    <source>
        <dbReference type="Proteomes" id="UP000243333"/>
    </source>
</evidence>
<sequence>MPVYSIKFLRQAENYFLRLDRRTQARIVAALRVLAENPFNPAMDVKPLAGYPGRYRLRVGDYPLIYRIDQQELLIFIITLAPRGDVYKK</sequence>
<dbReference type="PANTHER" id="PTHR35601:SF1">
    <property type="entry name" value="TOXIN RELE"/>
    <property type="match status" value="1"/>
</dbReference>
<accession>A0A1G7JXC4</accession>